<evidence type="ECO:0008006" key="3">
    <source>
        <dbReference type="Google" id="ProtNLM"/>
    </source>
</evidence>
<gene>
    <name evidence="1" type="ORF">JN757_06235</name>
</gene>
<name>A0ABX7GJR8_9PSED</name>
<sequence length="55" mass="5977">MKNPIYTSAQREISIAVIEMRPIDHVLVTGLSVDETVVRSEPAREAAVTPSIDVA</sequence>
<dbReference type="Proteomes" id="UP000663686">
    <property type="component" value="Chromosome"/>
</dbReference>
<accession>A0ABX7GJR8</accession>
<reference evidence="1 2" key="2">
    <citation type="submission" date="2021-03" db="EMBL/GenBank/DDBJ databases">
        <title>P. granadensis CT364 genome publication.</title>
        <authorList>
            <person name="Stach J."/>
            <person name="Montero-Calasanz Md.C."/>
        </authorList>
    </citation>
    <scope>NUCLEOTIDE SEQUENCE [LARGE SCALE GENOMIC DNA]</scope>
    <source>
        <strain evidence="1 2">CT364</strain>
    </source>
</reference>
<protein>
    <recommendedName>
        <fullName evidence="3">RadC-like JAB domain-containing protein</fullName>
    </recommendedName>
</protein>
<proteinExistence type="predicted"/>
<dbReference type="RefSeq" id="WP_203420884.1">
    <property type="nucleotide sequence ID" value="NZ_CP069352.1"/>
</dbReference>
<dbReference type="EMBL" id="CP069352">
    <property type="protein sequence ID" value="QRK85372.1"/>
    <property type="molecule type" value="Genomic_DNA"/>
</dbReference>
<keyword evidence="2" id="KW-1185">Reference proteome</keyword>
<evidence type="ECO:0000313" key="2">
    <source>
        <dbReference type="Proteomes" id="UP000663686"/>
    </source>
</evidence>
<reference evidence="1 2" key="1">
    <citation type="submission" date="2021-02" db="EMBL/GenBank/DDBJ databases">
        <authorList>
            <person name="Cea Torrescassana E."/>
        </authorList>
    </citation>
    <scope>NUCLEOTIDE SEQUENCE [LARGE SCALE GENOMIC DNA]</scope>
    <source>
        <strain evidence="1 2">CT364</strain>
    </source>
</reference>
<evidence type="ECO:0000313" key="1">
    <source>
        <dbReference type="EMBL" id="QRK85372.1"/>
    </source>
</evidence>
<organism evidence="1 2">
    <name type="scientific">Pseudomonas granadensis</name>
    <dbReference type="NCBI Taxonomy" id="1421430"/>
    <lineage>
        <taxon>Bacteria</taxon>
        <taxon>Pseudomonadati</taxon>
        <taxon>Pseudomonadota</taxon>
        <taxon>Gammaproteobacteria</taxon>
        <taxon>Pseudomonadales</taxon>
        <taxon>Pseudomonadaceae</taxon>
        <taxon>Pseudomonas</taxon>
    </lineage>
</organism>